<name>A0AAE0R606_9TELE</name>
<feature type="compositionally biased region" description="Acidic residues" evidence="10">
    <location>
        <begin position="134"/>
        <end position="143"/>
    </location>
</feature>
<feature type="compositionally biased region" description="Basic residues" evidence="10">
    <location>
        <begin position="210"/>
        <end position="223"/>
    </location>
</feature>
<dbReference type="Proteomes" id="UP001274896">
    <property type="component" value="Unassembled WGS sequence"/>
</dbReference>
<evidence type="ECO:0000256" key="7">
    <source>
        <dbReference type="ARBA" id="ARBA00023242"/>
    </source>
</evidence>
<evidence type="ECO:0000256" key="3">
    <source>
        <dbReference type="ARBA" id="ARBA00007908"/>
    </source>
</evidence>
<feature type="non-terminal residue" evidence="11">
    <location>
        <position position="1"/>
    </location>
</feature>
<evidence type="ECO:0000313" key="11">
    <source>
        <dbReference type="EMBL" id="KAK3543781.1"/>
    </source>
</evidence>
<keyword evidence="7" id="KW-0539">Nucleus</keyword>
<feature type="compositionally biased region" description="Low complexity" evidence="10">
    <location>
        <begin position="92"/>
        <end position="105"/>
    </location>
</feature>
<dbReference type="Gene3D" id="1.20.5.490">
    <property type="entry name" value="Single helix bin"/>
    <property type="match status" value="1"/>
</dbReference>
<keyword evidence="5" id="KW-0805">Transcription regulation</keyword>
<feature type="coiled-coil region" evidence="9">
    <location>
        <begin position="735"/>
        <end position="769"/>
    </location>
</feature>
<keyword evidence="9" id="KW-0175">Coiled coil</keyword>
<reference evidence="11" key="1">
    <citation type="submission" date="2023-06" db="EMBL/GenBank/DDBJ databases">
        <title>Male Hemibagrus guttatus genome.</title>
        <authorList>
            <person name="Bian C."/>
        </authorList>
    </citation>
    <scope>NUCLEOTIDE SEQUENCE</scope>
    <source>
        <strain evidence="11">Male_cb2023</strain>
        <tissue evidence="11">Muscle</tissue>
    </source>
</reference>
<gene>
    <name evidence="11" type="ORF">QTP70_027196</name>
</gene>
<dbReference type="PANTHER" id="PTHR46745">
    <property type="entry name" value="TSC22 DOMAIN FAMILY PROTEIN 1"/>
    <property type="match status" value="1"/>
</dbReference>
<evidence type="ECO:0000256" key="2">
    <source>
        <dbReference type="ARBA" id="ARBA00004496"/>
    </source>
</evidence>
<dbReference type="InterPro" id="IPR047862">
    <property type="entry name" value="TSC22/BUN_CS"/>
</dbReference>
<feature type="region of interest" description="Disordered" evidence="10">
    <location>
        <begin position="334"/>
        <end position="398"/>
    </location>
</feature>
<evidence type="ECO:0000256" key="9">
    <source>
        <dbReference type="SAM" id="Coils"/>
    </source>
</evidence>
<dbReference type="SUPFAM" id="SSF58026">
    <property type="entry name" value="Delta-sleep-inducing peptide immunoreactive peptide"/>
    <property type="match status" value="1"/>
</dbReference>
<keyword evidence="4" id="KW-0963">Cytoplasm</keyword>
<dbReference type="GO" id="GO:0005829">
    <property type="term" value="C:cytosol"/>
    <property type="evidence" value="ECO:0007669"/>
    <property type="project" value="TreeGrafter"/>
</dbReference>
<dbReference type="FunFam" id="1.20.5.490:FF:000002">
    <property type="entry name" value="TSC22 domain family, member 1"/>
    <property type="match status" value="1"/>
</dbReference>
<dbReference type="PROSITE" id="PS01289">
    <property type="entry name" value="TSC22"/>
    <property type="match status" value="1"/>
</dbReference>
<feature type="region of interest" description="Disordered" evidence="10">
    <location>
        <begin position="778"/>
        <end position="813"/>
    </location>
</feature>
<comment type="caution">
    <text evidence="11">The sequence shown here is derived from an EMBL/GenBank/DDBJ whole genome shotgun (WGS) entry which is preliminary data.</text>
</comment>
<proteinExistence type="inferred from homology"/>
<protein>
    <recommendedName>
        <fullName evidence="8">TSC22 domain family protein 1</fullName>
    </recommendedName>
</protein>
<evidence type="ECO:0000256" key="10">
    <source>
        <dbReference type="SAM" id="MobiDB-lite"/>
    </source>
</evidence>
<dbReference type="AlphaFoldDB" id="A0AAE0R606"/>
<dbReference type="GO" id="GO:0005634">
    <property type="term" value="C:nucleus"/>
    <property type="evidence" value="ECO:0007669"/>
    <property type="project" value="UniProtKB-SubCell"/>
</dbReference>
<evidence type="ECO:0000256" key="8">
    <source>
        <dbReference type="ARBA" id="ARBA00039911"/>
    </source>
</evidence>
<keyword evidence="6" id="KW-0804">Transcription</keyword>
<comment type="subcellular location">
    <subcellularLocation>
        <location evidence="2">Cytoplasm</location>
    </subcellularLocation>
    <subcellularLocation>
        <location evidence="1">Nucleus</location>
    </subcellularLocation>
</comment>
<feature type="compositionally biased region" description="Polar residues" evidence="10">
    <location>
        <begin position="32"/>
        <end position="57"/>
    </location>
</feature>
<keyword evidence="12" id="KW-1185">Reference proteome</keyword>
<evidence type="ECO:0000256" key="4">
    <source>
        <dbReference type="ARBA" id="ARBA00022490"/>
    </source>
</evidence>
<feature type="compositionally biased region" description="Basic and acidic residues" evidence="10">
    <location>
        <begin position="1"/>
        <end position="11"/>
    </location>
</feature>
<comment type="similarity">
    <text evidence="3">Belongs to the TSC-22/Dip/Bun family.</text>
</comment>
<feature type="region of interest" description="Disordered" evidence="10">
    <location>
        <begin position="127"/>
        <end position="270"/>
    </location>
</feature>
<accession>A0AAE0R606</accession>
<dbReference type="CDD" id="cd21938">
    <property type="entry name" value="ZIP_TSC22D1"/>
    <property type="match status" value="1"/>
</dbReference>
<evidence type="ECO:0000256" key="1">
    <source>
        <dbReference type="ARBA" id="ARBA00004123"/>
    </source>
</evidence>
<dbReference type="Pfam" id="PF01166">
    <property type="entry name" value="TSC22"/>
    <property type="match status" value="1"/>
</dbReference>
<sequence length="813" mass="84106">RPPVEMHHPELAGDSASTRKMAQAANCPRRASANTAGGSSSVLTPSSGGAILSSNLMPSDDYKPSALIQPLPTAASSLGTQQPPPHTLNIHSQSSLLPPGVPSSGAQIKKKSGFQITSVTPAQISVSTNNSITEDTESCDDLDESHTEDLSSSEILDVSLSRANDAAGPERSSSEDTLNNLHDAETPGAVSPNQPPLLPQTHSAMVNGAVHHHHHHTHHHHQLHPVPSGNTQSASSASGGTQAGIPLASNSQPHQTPMPAPHTTSSRFRVVKLDSTSEPFKKGRWTCTEYYDKEGPGSGSSENAPSTRTVESIRQFVPDSSERDAVSVSSVSSSVSTLSHYSEGVPSGDGGGSSAVQQSFPPPGHMSEYSMPANVSKPQLHPHKKANTATPVPVSNQQQAPVSMVGLQTTTGHPSPAVPPQQLTYAQAAQLTSAQSVPGVTQQQMAYPPAPQPAAAAQVAPVHVTSLSQGGSRPADFAQTQQIIQVAASGSTQALPHLSTSMAPVGITGNGQVMPPSQPPLGNIPAAVAQSVTQGILQPQQTPQMAQAPTGGVMPQLVQSIGPGVVQQPPKGPQLPTQLSVEQQTPLSSQGIGAQFVPVTSSLPTSNVPLSIQSDPQAGLVQNGSKDGGTQPAVSALYANLPSLVATQLEDAQRLLIQHPSLLAFPKLGAGDCASQTGTSLAPEESGGVSALTASASLLKNLPVDGEEDGSSGASVVAIDNKIEQAMDLVKSHLMYAVREEVEVLKEQIKELLERNSQLEQENNLLKNLASPEQLAQFQAQVQSGSPPSSTQGAQQSAMPVQQLPTQNSGPSV</sequence>
<evidence type="ECO:0000256" key="6">
    <source>
        <dbReference type="ARBA" id="ARBA00023163"/>
    </source>
</evidence>
<dbReference type="GO" id="GO:0043066">
    <property type="term" value="P:negative regulation of apoptotic process"/>
    <property type="evidence" value="ECO:0007669"/>
    <property type="project" value="TreeGrafter"/>
</dbReference>
<dbReference type="InterPro" id="IPR000580">
    <property type="entry name" value="TSC22/Bun"/>
</dbReference>
<evidence type="ECO:0000313" key="12">
    <source>
        <dbReference type="Proteomes" id="UP001274896"/>
    </source>
</evidence>
<evidence type="ECO:0000256" key="5">
    <source>
        <dbReference type="ARBA" id="ARBA00023015"/>
    </source>
</evidence>
<dbReference type="PANTHER" id="PTHR46745:SF1">
    <property type="entry name" value="TSC22 DOMAIN FAMILY PROTEIN 1"/>
    <property type="match status" value="1"/>
</dbReference>
<dbReference type="GO" id="GO:0006357">
    <property type="term" value="P:regulation of transcription by RNA polymerase II"/>
    <property type="evidence" value="ECO:0007669"/>
    <property type="project" value="InterPro"/>
</dbReference>
<organism evidence="11 12">
    <name type="scientific">Hemibagrus guttatus</name>
    <dbReference type="NCBI Taxonomy" id="175788"/>
    <lineage>
        <taxon>Eukaryota</taxon>
        <taxon>Metazoa</taxon>
        <taxon>Chordata</taxon>
        <taxon>Craniata</taxon>
        <taxon>Vertebrata</taxon>
        <taxon>Euteleostomi</taxon>
        <taxon>Actinopterygii</taxon>
        <taxon>Neopterygii</taxon>
        <taxon>Teleostei</taxon>
        <taxon>Ostariophysi</taxon>
        <taxon>Siluriformes</taxon>
        <taxon>Bagridae</taxon>
        <taxon>Hemibagrus</taxon>
    </lineage>
</organism>
<feature type="compositionally biased region" description="Low complexity" evidence="10">
    <location>
        <begin position="228"/>
        <end position="244"/>
    </location>
</feature>
<dbReference type="GO" id="GO:0008284">
    <property type="term" value="P:positive regulation of cell population proliferation"/>
    <property type="evidence" value="ECO:0007669"/>
    <property type="project" value="TreeGrafter"/>
</dbReference>
<dbReference type="EMBL" id="JAUCMX010000006">
    <property type="protein sequence ID" value="KAK3543781.1"/>
    <property type="molecule type" value="Genomic_DNA"/>
</dbReference>
<feature type="compositionally biased region" description="Polar residues" evidence="10">
    <location>
        <begin position="387"/>
        <end position="398"/>
    </location>
</feature>
<feature type="region of interest" description="Disordered" evidence="10">
    <location>
        <begin position="1"/>
        <end position="107"/>
    </location>
</feature>